<evidence type="ECO:0000259" key="3">
    <source>
        <dbReference type="PROSITE" id="PS51186"/>
    </source>
</evidence>
<evidence type="ECO:0000313" key="4">
    <source>
        <dbReference type="EMBL" id="MFC6206321.1"/>
    </source>
</evidence>
<evidence type="ECO:0000256" key="2">
    <source>
        <dbReference type="ARBA" id="ARBA00023315"/>
    </source>
</evidence>
<dbReference type="InterPro" id="IPR016181">
    <property type="entry name" value="Acyl_CoA_acyltransferase"/>
</dbReference>
<dbReference type="EC" id="2.3.-.-" evidence="4"/>
<dbReference type="Gene3D" id="3.40.630.30">
    <property type="match status" value="1"/>
</dbReference>
<accession>A0ABW1SQL1</accession>
<dbReference type="SUPFAM" id="SSF55729">
    <property type="entry name" value="Acyl-CoA N-acyltransferases (Nat)"/>
    <property type="match status" value="1"/>
</dbReference>
<keyword evidence="2 4" id="KW-0012">Acyltransferase</keyword>
<proteinExistence type="predicted"/>
<dbReference type="InterPro" id="IPR050832">
    <property type="entry name" value="Bact_Acetyltransf"/>
</dbReference>
<evidence type="ECO:0000256" key="1">
    <source>
        <dbReference type="ARBA" id="ARBA00022679"/>
    </source>
</evidence>
<organism evidence="4 5">
    <name type="scientific">Levilactobacillus tongjiangensis</name>
    <dbReference type="NCBI Taxonomy" id="2486023"/>
    <lineage>
        <taxon>Bacteria</taxon>
        <taxon>Bacillati</taxon>
        <taxon>Bacillota</taxon>
        <taxon>Bacilli</taxon>
        <taxon>Lactobacillales</taxon>
        <taxon>Lactobacillaceae</taxon>
        <taxon>Levilactobacillus</taxon>
    </lineage>
</organism>
<dbReference type="RefSeq" id="WP_125692134.1">
    <property type="nucleotide sequence ID" value="NZ_JBHSSK010000007.1"/>
</dbReference>
<feature type="domain" description="N-acetyltransferase" evidence="3">
    <location>
        <begin position="4"/>
        <end position="174"/>
    </location>
</feature>
<sequence length="174" mass="19849">MSNIYMRSAQPADLDQIMTIIDQAKALLKSDGSSQWQDGHPNRATLTEDIAQHHCWVLIVNGQLAGTATLIVGEEPTYQEIQAGNWVDTQHPYATFHRIALSADFRGERLSDYFFSNLISQAYQQGVRHLRIDTHEQNQRMQHIVGTFGYQYRGIIYVNPTPDGKRLAYELNLD</sequence>
<comment type="caution">
    <text evidence="4">The sequence shown here is derived from an EMBL/GenBank/DDBJ whole genome shotgun (WGS) entry which is preliminary data.</text>
</comment>
<dbReference type="Pfam" id="PF00583">
    <property type="entry name" value="Acetyltransf_1"/>
    <property type="match status" value="1"/>
</dbReference>
<dbReference type="Proteomes" id="UP001596254">
    <property type="component" value="Unassembled WGS sequence"/>
</dbReference>
<dbReference type="InterPro" id="IPR000182">
    <property type="entry name" value="GNAT_dom"/>
</dbReference>
<keyword evidence="1 4" id="KW-0808">Transferase</keyword>
<dbReference type="GO" id="GO:0016746">
    <property type="term" value="F:acyltransferase activity"/>
    <property type="evidence" value="ECO:0007669"/>
    <property type="project" value="UniProtKB-KW"/>
</dbReference>
<reference evidence="5" key="1">
    <citation type="journal article" date="2019" name="Int. J. Syst. Evol. Microbiol.">
        <title>The Global Catalogue of Microorganisms (GCM) 10K type strain sequencing project: providing services to taxonomists for standard genome sequencing and annotation.</title>
        <authorList>
            <consortium name="The Broad Institute Genomics Platform"/>
            <consortium name="The Broad Institute Genome Sequencing Center for Infectious Disease"/>
            <person name="Wu L."/>
            <person name="Ma J."/>
        </authorList>
    </citation>
    <scope>NUCLEOTIDE SEQUENCE [LARGE SCALE GENOMIC DNA]</scope>
    <source>
        <strain evidence="5">CCM 8905</strain>
    </source>
</reference>
<protein>
    <submittedName>
        <fullName evidence="4">GNAT family N-acetyltransferase</fullName>
        <ecNumber evidence="4">2.3.-.-</ecNumber>
    </submittedName>
</protein>
<dbReference type="PROSITE" id="PS51186">
    <property type="entry name" value="GNAT"/>
    <property type="match status" value="1"/>
</dbReference>
<keyword evidence="5" id="KW-1185">Reference proteome</keyword>
<evidence type="ECO:0000313" key="5">
    <source>
        <dbReference type="Proteomes" id="UP001596254"/>
    </source>
</evidence>
<dbReference type="PANTHER" id="PTHR43877">
    <property type="entry name" value="AMINOALKYLPHOSPHONATE N-ACETYLTRANSFERASE-RELATED-RELATED"/>
    <property type="match status" value="1"/>
</dbReference>
<gene>
    <name evidence="4" type="ORF">ACFP1G_02355</name>
</gene>
<dbReference type="PANTHER" id="PTHR43877:SF2">
    <property type="entry name" value="AMINOALKYLPHOSPHONATE N-ACETYLTRANSFERASE-RELATED"/>
    <property type="match status" value="1"/>
</dbReference>
<dbReference type="EMBL" id="JBHSSK010000007">
    <property type="protein sequence ID" value="MFC6206321.1"/>
    <property type="molecule type" value="Genomic_DNA"/>
</dbReference>
<name>A0ABW1SQL1_9LACO</name>